<reference evidence="1 2" key="1">
    <citation type="submission" date="2018-06" db="EMBL/GenBank/DDBJ databases">
        <title>Complete Genomes of Monosporascus.</title>
        <authorList>
            <person name="Robinson A.J."/>
            <person name="Natvig D.O."/>
        </authorList>
    </citation>
    <scope>NUCLEOTIDE SEQUENCE [LARGE SCALE GENOMIC DNA]</scope>
    <source>
        <strain evidence="1 2">CBS 609.92</strain>
    </source>
</reference>
<evidence type="ECO:0000313" key="2">
    <source>
        <dbReference type="Proteomes" id="UP000294003"/>
    </source>
</evidence>
<dbReference type="Gene3D" id="3.40.50.970">
    <property type="match status" value="1"/>
</dbReference>
<dbReference type="Proteomes" id="UP000294003">
    <property type="component" value="Unassembled WGS sequence"/>
</dbReference>
<dbReference type="EMBL" id="QJNS01000025">
    <property type="protein sequence ID" value="RYO92612.1"/>
    <property type="molecule type" value="Genomic_DNA"/>
</dbReference>
<name>A0ABY0HKF8_9PEZI</name>
<dbReference type="SUPFAM" id="SSF52518">
    <property type="entry name" value="Thiamin diphosphate-binding fold (THDP-binding)"/>
    <property type="match status" value="1"/>
</dbReference>
<evidence type="ECO:0008006" key="3">
    <source>
        <dbReference type="Google" id="ProtNLM"/>
    </source>
</evidence>
<sequence length="180" mass="19876">MKRVHLEGGGFFLVDSQTPTGLHIFTSPTETNTLSAASGFAQVMGAPGGRPRQRGMRQAGTGPGAILNVAKGCTPVMILAGAVPVTVYGELHGNRNEYIHRAQDVPDQRAIVRQYRRYEHEIRRPQNAAQRVPRSLQFATNSLRGPAYLIASRERLRRNLRLREATADLRLVGLHESTRA</sequence>
<comment type="caution">
    <text evidence="1">The sequence shown here is derived from an EMBL/GenBank/DDBJ whole genome shotgun (WGS) entry which is preliminary data.</text>
</comment>
<proteinExistence type="predicted"/>
<gene>
    <name evidence="1" type="ORF">DL762_001515</name>
</gene>
<accession>A0ABY0HKF8</accession>
<keyword evidence="2" id="KW-1185">Reference proteome</keyword>
<protein>
    <recommendedName>
        <fullName evidence="3">Thiamine pyrophosphate enzyme N-terminal TPP-binding domain-containing protein</fullName>
    </recommendedName>
</protein>
<organism evidence="1 2">
    <name type="scientific">Monosporascus cannonballus</name>
    <dbReference type="NCBI Taxonomy" id="155416"/>
    <lineage>
        <taxon>Eukaryota</taxon>
        <taxon>Fungi</taxon>
        <taxon>Dikarya</taxon>
        <taxon>Ascomycota</taxon>
        <taxon>Pezizomycotina</taxon>
        <taxon>Sordariomycetes</taxon>
        <taxon>Xylariomycetidae</taxon>
        <taxon>Xylariales</taxon>
        <taxon>Xylariales incertae sedis</taxon>
        <taxon>Monosporascus</taxon>
    </lineage>
</organism>
<evidence type="ECO:0000313" key="1">
    <source>
        <dbReference type="EMBL" id="RYO92612.1"/>
    </source>
</evidence>
<dbReference type="InterPro" id="IPR029061">
    <property type="entry name" value="THDP-binding"/>
</dbReference>